<accession>A0A9P6CCN9</accession>
<keyword evidence="1" id="KW-0472">Membrane</keyword>
<keyword evidence="1" id="KW-0812">Transmembrane</keyword>
<feature type="non-terminal residue" evidence="2">
    <location>
        <position position="1"/>
    </location>
</feature>
<name>A0A9P6CCN9_9AGAR</name>
<evidence type="ECO:0000313" key="2">
    <source>
        <dbReference type="EMBL" id="KAF9456264.1"/>
    </source>
</evidence>
<feature type="transmembrane region" description="Helical" evidence="1">
    <location>
        <begin position="6"/>
        <end position="27"/>
    </location>
</feature>
<protein>
    <submittedName>
        <fullName evidence="2">Uncharacterized protein</fullName>
    </submittedName>
</protein>
<reference evidence="2" key="1">
    <citation type="submission" date="2020-11" db="EMBL/GenBank/DDBJ databases">
        <authorList>
            <consortium name="DOE Joint Genome Institute"/>
            <person name="Ahrendt S."/>
            <person name="Riley R."/>
            <person name="Andreopoulos W."/>
            <person name="Labutti K."/>
            <person name="Pangilinan J."/>
            <person name="Ruiz-Duenas F.J."/>
            <person name="Barrasa J.M."/>
            <person name="Sanchez-Garcia M."/>
            <person name="Camarero S."/>
            <person name="Miyauchi S."/>
            <person name="Serrano A."/>
            <person name="Linde D."/>
            <person name="Babiker R."/>
            <person name="Drula E."/>
            <person name="Ayuso-Fernandez I."/>
            <person name="Pacheco R."/>
            <person name="Padilla G."/>
            <person name="Ferreira P."/>
            <person name="Barriuso J."/>
            <person name="Kellner H."/>
            <person name="Castanera R."/>
            <person name="Alfaro M."/>
            <person name="Ramirez L."/>
            <person name="Pisabarro A.G."/>
            <person name="Kuo A."/>
            <person name="Tritt A."/>
            <person name="Lipzen A."/>
            <person name="He G."/>
            <person name="Yan M."/>
            <person name="Ng V."/>
            <person name="Cullen D."/>
            <person name="Martin F."/>
            <person name="Rosso M.-N."/>
            <person name="Henrissat B."/>
            <person name="Hibbett D."/>
            <person name="Martinez A.T."/>
            <person name="Grigoriev I.V."/>
        </authorList>
    </citation>
    <scope>NUCLEOTIDE SEQUENCE</scope>
    <source>
        <strain evidence="2">CBS 247.69</strain>
    </source>
</reference>
<proteinExistence type="predicted"/>
<evidence type="ECO:0000256" key="1">
    <source>
        <dbReference type="SAM" id="Phobius"/>
    </source>
</evidence>
<keyword evidence="3" id="KW-1185">Reference proteome</keyword>
<gene>
    <name evidence="2" type="ORF">BDZ94DRAFT_1276113</name>
</gene>
<evidence type="ECO:0000313" key="3">
    <source>
        <dbReference type="Proteomes" id="UP000807353"/>
    </source>
</evidence>
<feature type="transmembrane region" description="Helical" evidence="1">
    <location>
        <begin position="39"/>
        <end position="58"/>
    </location>
</feature>
<comment type="caution">
    <text evidence="2">The sequence shown here is derived from an EMBL/GenBank/DDBJ whole genome shotgun (WGS) entry which is preliminary data.</text>
</comment>
<organism evidence="2 3">
    <name type="scientific">Collybia nuda</name>
    <dbReference type="NCBI Taxonomy" id="64659"/>
    <lineage>
        <taxon>Eukaryota</taxon>
        <taxon>Fungi</taxon>
        <taxon>Dikarya</taxon>
        <taxon>Basidiomycota</taxon>
        <taxon>Agaricomycotina</taxon>
        <taxon>Agaricomycetes</taxon>
        <taxon>Agaricomycetidae</taxon>
        <taxon>Agaricales</taxon>
        <taxon>Tricholomatineae</taxon>
        <taxon>Clitocybaceae</taxon>
        <taxon>Collybia</taxon>
    </lineage>
</organism>
<keyword evidence="1" id="KW-1133">Transmembrane helix</keyword>
<dbReference type="Proteomes" id="UP000807353">
    <property type="component" value="Unassembled WGS sequence"/>
</dbReference>
<dbReference type="AlphaFoldDB" id="A0A9P6CCN9"/>
<sequence>LRTISFPIYLLTPHSILTVPIINYPFLTITQRYIYSYQWRLSLPEALFIMLLLRPYIYHTM</sequence>
<dbReference type="EMBL" id="MU150441">
    <property type="protein sequence ID" value="KAF9456264.1"/>
    <property type="molecule type" value="Genomic_DNA"/>
</dbReference>